<evidence type="ECO:0000259" key="2">
    <source>
        <dbReference type="Pfam" id="PF01266"/>
    </source>
</evidence>
<dbReference type="FunCoup" id="S0EUV8">
    <property type="interactions" value="351"/>
</dbReference>
<reference evidence="4" key="1">
    <citation type="submission" date="2013-03" db="EMBL/GenBank/DDBJ databases">
        <title>Genome sequence of Chthonomonas calidirosea, the first sequenced genome from the Armatimonadetes phylum (formally candidate division OP10).</title>
        <authorList>
            <person name="Lee K.C.Y."/>
            <person name="Morgan X.C."/>
            <person name="Dunfield P.F."/>
            <person name="Tamas I."/>
            <person name="Houghton K.M."/>
            <person name="Vyssotski M."/>
            <person name="Ryan J.L.J."/>
            <person name="Lagutin K."/>
            <person name="McDonald I.R."/>
            <person name="Stott M.B."/>
        </authorList>
    </citation>
    <scope>NUCLEOTIDE SEQUENCE [LARGE SCALE GENOMIC DNA]</scope>
    <source>
        <strain evidence="4">DSM 23976 / ICMP 18418 / T49</strain>
    </source>
</reference>
<dbReference type="PANTHER" id="PTHR13847:SF289">
    <property type="entry name" value="GLYCINE OXIDASE"/>
    <property type="match status" value="1"/>
</dbReference>
<evidence type="ECO:0000313" key="4">
    <source>
        <dbReference type="Proteomes" id="UP000014227"/>
    </source>
</evidence>
<dbReference type="Gene3D" id="3.50.50.60">
    <property type="entry name" value="FAD/NAD(P)-binding domain"/>
    <property type="match status" value="2"/>
</dbReference>
<dbReference type="PANTHER" id="PTHR13847">
    <property type="entry name" value="SARCOSINE DEHYDROGENASE-RELATED"/>
    <property type="match status" value="1"/>
</dbReference>
<dbReference type="STRING" id="454171.CP488_02445"/>
<gene>
    <name evidence="3" type="ORF">CCALI_01650</name>
</gene>
<organism evidence="3 4">
    <name type="scientific">Chthonomonas calidirosea (strain DSM 23976 / ICMP 18418 / T49)</name>
    <dbReference type="NCBI Taxonomy" id="1303518"/>
    <lineage>
        <taxon>Bacteria</taxon>
        <taxon>Bacillati</taxon>
        <taxon>Armatimonadota</taxon>
        <taxon>Chthonomonadia</taxon>
        <taxon>Chthonomonadales</taxon>
        <taxon>Chthonomonadaceae</taxon>
        <taxon>Chthonomonas</taxon>
    </lineage>
</organism>
<dbReference type="PATRIC" id="fig|1303518.3.peg.1697"/>
<dbReference type="eggNOG" id="COG0665">
    <property type="taxonomic scope" value="Bacteria"/>
</dbReference>
<dbReference type="EC" id="1.4.3.19" evidence="3"/>
<keyword evidence="1 3" id="KW-0560">Oxidoreductase</keyword>
<dbReference type="Pfam" id="PF01266">
    <property type="entry name" value="DAO"/>
    <property type="match status" value="1"/>
</dbReference>
<sequence length="327" mass="34867">MTQADVLPSISLEVFSHHHEVIIVGGGIIGSLIAYTLRRAGAEVIMLDAGFEGEATRASAGMLAPYPEGLAGELLEWAEESIALYPALVAELQEQTGIAVPFSLEGTGLVMPGGEDHLSVWPSLASLNLRGRSYPGGYVHPLRLKEALWQAFQRMGGLVLRAEALLVTPGRVETDRGALLGSHIVLATGAWSGRFGLGVQPVKGEAMWLETAPPTIPLFFEEGYLLPRDGGLYVGATQREGWRPGVDLIGLQWLISFVHNHVPHLETAPIGALLWGYRPMGTLQVGEIASGLYAATGHGRNGVLLAPATAQRIARSILGVSPRRSRG</sequence>
<evidence type="ECO:0000313" key="3">
    <source>
        <dbReference type="EMBL" id="CCW35465.1"/>
    </source>
</evidence>
<name>S0EUV8_CHTCT</name>
<dbReference type="InterPro" id="IPR006076">
    <property type="entry name" value="FAD-dep_OxRdtase"/>
</dbReference>
<feature type="domain" description="FAD dependent oxidoreductase" evidence="2">
    <location>
        <begin position="21"/>
        <end position="315"/>
    </location>
</feature>
<protein>
    <submittedName>
        <fullName evidence="3">Glycine oxidase</fullName>
        <ecNumber evidence="3">1.4.3.19</ecNumber>
    </submittedName>
</protein>
<dbReference type="OrthoDB" id="9794226at2"/>
<dbReference type="Proteomes" id="UP000014227">
    <property type="component" value="Chromosome I"/>
</dbReference>
<dbReference type="GO" id="GO:0043799">
    <property type="term" value="F:glycine oxidase activity"/>
    <property type="evidence" value="ECO:0007669"/>
    <property type="project" value="UniProtKB-EC"/>
</dbReference>
<proteinExistence type="predicted"/>
<dbReference type="HOGENOM" id="CLU_007884_4_5_0"/>
<dbReference type="EMBL" id="HF951689">
    <property type="protein sequence ID" value="CCW35465.1"/>
    <property type="molecule type" value="Genomic_DNA"/>
</dbReference>
<dbReference type="KEGG" id="ccz:CCALI_01650"/>
<dbReference type="AlphaFoldDB" id="S0EUV8"/>
<dbReference type="InterPro" id="IPR036188">
    <property type="entry name" value="FAD/NAD-bd_sf"/>
</dbReference>
<dbReference type="GO" id="GO:0005737">
    <property type="term" value="C:cytoplasm"/>
    <property type="evidence" value="ECO:0007669"/>
    <property type="project" value="TreeGrafter"/>
</dbReference>
<dbReference type="SUPFAM" id="SSF51905">
    <property type="entry name" value="FAD/NAD(P)-binding domain"/>
    <property type="match status" value="1"/>
</dbReference>
<evidence type="ECO:0000256" key="1">
    <source>
        <dbReference type="ARBA" id="ARBA00023002"/>
    </source>
</evidence>
<keyword evidence="4" id="KW-1185">Reference proteome</keyword>
<dbReference type="RefSeq" id="WP_016482998.1">
    <property type="nucleotide sequence ID" value="NC_021487.1"/>
</dbReference>
<dbReference type="InParanoid" id="S0EUV8"/>
<accession>S0EUV8</accession>